<dbReference type="PANTHER" id="PTHR11054:SF0">
    <property type="entry name" value="6-PHOSPHOGLUCONOLACTONASE"/>
    <property type="match status" value="1"/>
</dbReference>
<dbReference type="EMBL" id="VSSQ01000187">
    <property type="protein sequence ID" value="MPL84221.1"/>
    <property type="molecule type" value="Genomic_DNA"/>
</dbReference>
<dbReference type="Pfam" id="PF01182">
    <property type="entry name" value="Glucosamine_iso"/>
    <property type="match status" value="1"/>
</dbReference>
<sequence length="243" mass="26787">MKPETHIFDNATQAAHAVASLIQELAIAKQQQNQMLSIAVSGGSTPKQLFTLLAEDDYRMQIPWDVVRFFWVDERCVEPAHPESNFGMTYDALLQYAFIPAQNIFRMKGEDIPANEAVRYANLLWKELPAKNGFPVFDLILLGIGDDGHTASIFPDNMELLESEKSVEVATHPVSGQKRITLTGKTINNANRVIFLVTGKNKSGIISEIVNGASEAEKYPAAYIRSLAGKAAFFLDTAAANEL</sequence>
<evidence type="ECO:0000313" key="3">
    <source>
        <dbReference type="EMBL" id="MPL84221.1"/>
    </source>
</evidence>
<reference evidence="3" key="1">
    <citation type="submission" date="2019-08" db="EMBL/GenBank/DDBJ databases">
        <authorList>
            <person name="Kucharzyk K."/>
            <person name="Murdoch R.W."/>
            <person name="Higgins S."/>
            <person name="Loffler F."/>
        </authorList>
    </citation>
    <scope>NUCLEOTIDE SEQUENCE</scope>
</reference>
<dbReference type="SUPFAM" id="SSF100950">
    <property type="entry name" value="NagB/RpiA/CoA transferase-like"/>
    <property type="match status" value="1"/>
</dbReference>
<dbReference type="InterPro" id="IPR006148">
    <property type="entry name" value="Glc/Gal-6P_isomerase"/>
</dbReference>
<comment type="similarity">
    <text evidence="1">Belongs to the glucosamine/galactosamine-6-phosphate isomerase family. 6-phosphogluconolactonase subfamily.</text>
</comment>
<dbReference type="NCBIfam" id="TIGR01198">
    <property type="entry name" value="pgl"/>
    <property type="match status" value="1"/>
</dbReference>
<dbReference type="InterPro" id="IPR037171">
    <property type="entry name" value="NagB/RpiA_transferase-like"/>
</dbReference>
<evidence type="ECO:0000256" key="1">
    <source>
        <dbReference type="ARBA" id="ARBA00010662"/>
    </source>
</evidence>
<dbReference type="PANTHER" id="PTHR11054">
    <property type="entry name" value="6-PHOSPHOGLUCONOLACTONASE"/>
    <property type="match status" value="1"/>
</dbReference>
<dbReference type="EC" id="3.1.1.31" evidence="3"/>
<dbReference type="InterPro" id="IPR039104">
    <property type="entry name" value="6PGL"/>
</dbReference>
<dbReference type="GO" id="GO:0005975">
    <property type="term" value="P:carbohydrate metabolic process"/>
    <property type="evidence" value="ECO:0007669"/>
    <property type="project" value="InterPro"/>
</dbReference>
<dbReference type="InterPro" id="IPR005900">
    <property type="entry name" value="6-phosphogluconolactonase_DevB"/>
</dbReference>
<gene>
    <name evidence="3" type="primary">pgl_2</name>
    <name evidence="3" type="ORF">SDC9_30185</name>
</gene>
<feature type="domain" description="Glucosamine/galactosamine-6-phosphate isomerase" evidence="2">
    <location>
        <begin position="10"/>
        <end position="227"/>
    </location>
</feature>
<dbReference type="GO" id="GO:0006098">
    <property type="term" value="P:pentose-phosphate shunt"/>
    <property type="evidence" value="ECO:0007669"/>
    <property type="project" value="InterPro"/>
</dbReference>
<comment type="caution">
    <text evidence="3">The sequence shown here is derived from an EMBL/GenBank/DDBJ whole genome shotgun (WGS) entry which is preliminary data.</text>
</comment>
<dbReference type="GO" id="GO:0017057">
    <property type="term" value="F:6-phosphogluconolactonase activity"/>
    <property type="evidence" value="ECO:0007669"/>
    <property type="project" value="UniProtKB-EC"/>
</dbReference>
<evidence type="ECO:0000259" key="2">
    <source>
        <dbReference type="Pfam" id="PF01182"/>
    </source>
</evidence>
<dbReference type="AlphaFoldDB" id="A0A644UZ57"/>
<dbReference type="CDD" id="cd01400">
    <property type="entry name" value="6PGL"/>
    <property type="match status" value="1"/>
</dbReference>
<protein>
    <submittedName>
        <fullName evidence="3">6-phosphogluconolactonase</fullName>
        <ecNumber evidence="3">3.1.1.31</ecNumber>
    </submittedName>
</protein>
<dbReference type="Gene3D" id="3.40.50.1360">
    <property type="match status" value="1"/>
</dbReference>
<accession>A0A644UZ57</accession>
<name>A0A644UZ57_9ZZZZ</name>
<keyword evidence="3" id="KW-0378">Hydrolase</keyword>
<organism evidence="3">
    <name type="scientific">bioreactor metagenome</name>
    <dbReference type="NCBI Taxonomy" id="1076179"/>
    <lineage>
        <taxon>unclassified sequences</taxon>
        <taxon>metagenomes</taxon>
        <taxon>ecological metagenomes</taxon>
    </lineage>
</organism>
<proteinExistence type="inferred from homology"/>